<evidence type="ECO:0000256" key="2">
    <source>
        <dbReference type="ARBA" id="ARBA00023015"/>
    </source>
</evidence>
<evidence type="ECO:0000259" key="7">
    <source>
        <dbReference type="PROSITE" id="PS50982"/>
    </source>
</evidence>
<gene>
    <name evidence="8" type="ORF">GOP47_0019710</name>
</gene>
<accession>A0A9D4UBU7</accession>
<dbReference type="EMBL" id="JABFUD020000019">
    <property type="protein sequence ID" value="KAI5065015.1"/>
    <property type="molecule type" value="Genomic_DNA"/>
</dbReference>
<evidence type="ECO:0000313" key="8">
    <source>
        <dbReference type="EMBL" id="KAI5065015.1"/>
    </source>
</evidence>
<keyword evidence="9" id="KW-1185">Reference proteome</keyword>
<feature type="region of interest" description="Disordered" evidence="6">
    <location>
        <begin position="1"/>
        <end position="23"/>
    </location>
</feature>
<feature type="compositionally biased region" description="Basic and acidic residues" evidence="6">
    <location>
        <begin position="111"/>
        <end position="128"/>
    </location>
</feature>
<evidence type="ECO:0000256" key="4">
    <source>
        <dbReference type="ARBA" id="ARBA00023163"/>
    </source>
</evidence>
<dbReference type="SUPFAM" id="SSF54171">
    <property type="entry name" value="DNA-binding domain"/>
    <property type="match status" value="1"/>
</dbReference>
<keyword evidence="4" id="KW-0804">Transcription</keyword>
<feature type="compositionally biased region" description="Low complexity" evidence="6">
    <location>
        <begin position="91"/>
        <end position="100"/>
    </location>
</feature>
<dbReference type="SMART" id="SM00391">
    <property type="entry name" value="MBD"/>
    <property type="match status" value="1"/>
</dbReference>
<dbReference type="PANTHER" id="PTHR33729:SF6">
    <property type="entry name" value="METHYL-CPG-BINDING DOMAIN-CONTAINING PROTEIN 11"/>
    <property type="match status" value="1"/>
</dbReference>
<dbReference type="InterPro" id="IPR039622">
    <property type="entry name" value="MBD10/11"/>
</dbReference>
<dbReference type="PANTHER" id="PTHR33729">
    <property type="entry name" value="METHYL-CPG BINDING DOMAIN CONTAINING PROTEIN, EXPRESSED"/>
    <property type="match status" value="1"/>
</dbReference>
<feature type="compositionally biased region" description="Basic and acidic residues" evidence="6">
    <location>
        <begin position="189"/>
        <end position="205"/>
    </location>
</feature>
<evidence type="ECO:0000256" key="3">
    <source>
        <dbReference type="ARBA" id="ARBA00023125"/>
    </source>
</evidence>
<dbReference type="Proteomes" id="UP000886520">
    <property type="component" value="Chromosome 19"/>
</dbReference>
<name>A0A9D4UBU7_ADICA</name>
<feature type="region of interest" description="Disordered" evidence="6">
    <location>
        <begin position="65"/>
        <end position="335"/>
    </location>
</feature>
<dbReference type="Pfam" id="PF01429">
    <property type="entry name" value="MBD"/>
    <property type="match status" value="1"/>
</dbReference>
<evidence type="ECO:0000256" key="5">
    <source>
        <dbReference type="ARBA" id="ARBA00023242"/>
    </source>
</evidence>
<sequence>MATLSAPEQEELAYEDNTPTPAGWRRKLIPYIGKGLVPAKIDVIFVAPSGEEFRSKAQLQRYLKKSKASLSMSEFIWSTDETPRRSSRSASKLPKSPPKIMSKKKPAAKVPLEEVKANKRSRPEKESAVEEALDEDNERPKKRANKVTHNDGKGDINGEAPSVESSKDINGGLSVSSPAKKAHEKKTKHMQDTKKKKSNKTEAKSKKGRGNMTEDTSDGQNELGQKENGKEERLETNGKEGKTEANGKKKALERPVSAEEKDVETQKMQAEVREDVEGKELNDRMENKGVGLENDDGTTTSLLGSNLSGDGMEADSDLFGSEGERAVHDEEATNA</sequence>
<evidence type="ECO:0000256" key="1">
    <source>
        <dbReference type="ARBA" id="ARBA00004123"/>
    </source>
</evidence>
<dbReference type="InterPro" id="IPR016177">
    <property type="entry name" value="DNA-bd_dom_sf"/>
</dbReference>
<feature type="compositionally biased region" description="Basic and acidic residues" evidence="6">
    <location>
        <begin position="224"/>
        <end position="287"/>
    </location>
</feature>
<organism evidence="8 9">
    <name type="scientific">Adiantum capillus-veneris</name>
    <name type="common">Maidenhair fern</name>
    <dbReference type="NCBI Taxonomy" id="13818"/>
    <lineage>
        <taxon>Eukaryota</taxon>
        <taxon>Viridiplantae</taxon>
        <taxon>Streptophyta</taxon>
        <taxon>Embryophyta</taxon>
        <taxon>Tracheophyta</taxon>
        <taxon>Polypodiopsida</taxon>
        <taxon>Polypodiidae</taxon>
        <taxon>Polypodiales</taxon>
        <taxon>Pteridineae</taxon>
        <taxon>Pteridaceae</taxon>
        <taxon>Vittarioideae</taxon>
        <taxon>Adiantum</taxon>
    </lineage>
</organism>
<dbReference type="Gene3D" id="3.30.890.10">
    <property type="entry name" value="Methyl-cpg-binding Protein 2, Chain A"/>
    <property type="match status" value="1"/>
</dbReference>
<feature type="domain" description="MBD" evidence="7">
    <location>
        <begin position="10"/>
        <end position="82"/>
    </location>
</feature>
<keyword evidence="2" id="KW-0805">Transcription regulation</keyword>
<keyword evidence="3" id="KW-0238">DNA-binding</keyword>
<proteinExistence type="predicted"/>
<dbReference type="OrthoDB" id="1435582at2759"/>
<comment type="caution">
    <text evidence="8">The sequence shown here is derived from an EMBL/GenBank/DDBJ whole genome shotgun (WGS) entry which is preliminary data.</text>
</comment>
<dbReference type="InterPro" id="IPR001739">
    <property type="entry name" value="Methyl_CpG_DNA-bd"/>
</dbReference>
<feature type="compositionally biased region" description="Basic and acidic residues" evidence="6">
    <location>
        <begin position="322"/>
        <end position="335"/>
    </location>
</feature>
<keyword evidence="5" id="KW-0539">Nucleus</keyword>
<comment type="subcellular location">
    <subcellularLocation>
        <location evidence="1">Nucleus</location>
    </subcellularLocation>
</comment>
<protein>
    <recommendedName>
        <fullName evidence="7">MBD domain-containing protein</fullName>
    </recommendedName>
</protein>
<dbReference type="PROSITE" id="PS50982">
    <property type="entry name" value="MBD"/>
    <property type="match status" value="1"/>
</dbReference>
<evidence type="ECO:0000256" key="6">
    <source>
        <dbReference type="SAM" id="MobiDB-lite"/>
    </source>
</evidence>
<feature type="compositionally biased region" description="Polar residues" evidence="6">
    <location>
        <begin position="297"/>
        <end position="308"/>
    </location>
</feature>
<dbReference type="AlphaFoldDB" id="A0A9D4UBU7"/>
<evidence type="ECO:0000313" key="9">
    <source>
        <dbReference type="Proteomes" id="UP000886520"/>
    </source>
</evidence>
<reference evidence="8" key="1">
    <citation type="submission" date="2021-01" db="EMBL/GenBank/DDBJ databases">
        <title>Adiantum capillus-veneris genome.</title>
        <authorList>
            <person name="Fang Y."/>
            <person name="Liao Q."/>
        </authorList>
    </citation>
    <scope>NUCLEOTIDE SEQUENCE</scope>
    <source>
        <strain evidence="8">H3</strain>
        <tissue evidence="8">Leaf</tissue>
    </source>
</reference>
<dbReference type="GO" id="GO:0003677">
    <property type="term" value="F:DNA binding"/>
    <property type="evidence" value="ECO:0007669"/>
    <property type="project" value="UniProtKB-KW"/>
</dbReference>
<dbReference type="GO" id="GO:0005634">
    <property type="term" value="C:nucleus"/>
    <property type="evidence" value="ECO:0007669"/>
    <property type="project" value="UniProtKB-SubCell"/>
</dbReference>